<comment type="catalytic activity">
    <reaction evidence="11">
        <text>D-arabinono-1,4-lactone + O2 = dehydro-D-arabinono-1,4-lactone + H2O2 + H(+)</text>
        <dbReference type="Rhea" id="RHEA:23756"/>
        <dbReference type="ChEBI" id="CHEBI:15378"/>
        <dbReference type="ChEBI" id="CHEBI:15379"/>
        <dbReference type="ChEBI" id="CHEBI:16240"/>
        <dbReference type="ChEBI" id="CHEBI:16292"/>
        <dbReference type="ChEBI" id="CHEBI:58277"/>
        <dbReference type="EC" id="1.1.3.37"/>
    </reaction>
</comment>
<dbReference type="PROSITE" id="PS51387">
    <property type="entry name" value="FAD_PCMH"/>
    <property type="match status" value="1"/>
</dbReference>
<dbReference type="PANTHER" id="PTHR43762">
    <property type="entry name" value="L-GULONOLACTONE OXIDASE"/>
    <property type="match status" value="1"/>
</dbReference>
<dbReference type="InterPro" id="IPR016167">
    <property type="entry name" value="FAD-bd_PCMH_sub1"/>
</dbReference>
<keyword evidence="11" id="KW-0496">Mitochondrion</keyword>
<dbReference type="PIRSF" id="PIRSF000136">
    <property type="entry name" value="LGO_GLO"/>
    <property type="match status" value="1"/>
</dbReference>
<comment type="cofactor">
    <cofactor evidence="1 11">
        <name>FAD</name>
        <dbReference type="ChEBI" id="CHEBI:57692"/>
    </cofactor>
</comment>
<dbReference type="NCBIfam" id="TIGR01678">
    <property type="entry name" value="FAD_lactone_ox"/>
    <property type="match status" value="1"/>
</dbReference>
<dbReference type="UniPathway" id="UPA00771">
    <property type="reaction ID" value="UER00766"/>
</dbReference>
<dbReference type="InterPro" id="IPR006094">
    <property type="entry name" value="Oxid_FAD_bind_N"/>
</dbReference>
<keyword evidence="7 11" id="KW-0274">FAD</keyword>
<evidence type="ECO:0000256" key="11">
    <source>
        <dbReference type="RuleBase" id="RU367158"/>
    </source>
</evidence>
<dbReference type="GO" id="GO:0003885">
    <property type="term" value="F:D-arabinono-1,4-lactone oxidase activity"/>
    <property type="evidence" value="ECO:0007669"/>
    <property type="project" value="UniProtKB-UniRule"/>
</dbReference>
<proteinExistence type="inferred from homology"/>
<evidence type="ECO:0000256" key="7">
    <source>
        <dbReference type="ARBA" id="ARBA00022827"/>
    </source>
</evidence>
<protein>
    <recommendedName>
        <fullName evidence="5 11">D-arabinono-1,4-lactone oxidase</fullName>
        <shortName evidence="11">ALO</shortName>
        <ecNumber evidence="5 11">1.1.3.37</ecNumber>
    </recommendedName>
    <alternativeName>
        <fullName evidence="10 11">L-galactono-gamma-lactone oxidase</fullName>
    </alternativeName>
</protein>
<evidence type="ECO:0000256" key="5">
    <source>
        <dbReference type="ARBA" id="ARBA00013136"/>
    </source>
</evidence>
<evidence type="ECO:0000313" key="14">
    <source>
        <dbReference type="Proteomes" id="UP000076738"/>
    </source>
</evidence>
<dbReference type="InterPro" id="IPR036318">
    <property type="entry name" value="FAD-bd_PCMH-like_sf"/>
</dbReference>
<dbReference type="Gene3D" id="3.30.43.10">
    <property type="entry name" value="Uridine Diphospho-n-acetylenolpyruvylglucosamine Reductase, domain 2"/>
    <property type="match status" value="1"/>
</dbReference>
<dbReference type="InterPro" id="IPR010031">
    <property type="entry name" value="FAD_lactone_oxidase-like"/>
</dbReference>
<evidence type="ECO:0000256" key="9">
    <source>
        <dbReference type="ARBA" id="ARBA00023136"/>
    </source>
</evidence>
<accession>A0A167N943</accession>
<dbReference type="GO" id="GO:0031966">
    <property type="term" value="C:mitochondrial membrane"/>
    <property type="evidence" value="ECO:0007669"/>
    <property type="project" value="UniProtKB-SubCell"/>
</dbReference>
<dbReference type="Gene3D" id="3.30.70.2520">
    <property type="match status" value="1"/>
</dbReference>
<dbReference type="InterPro" id="IPR016171">
    <property type="entry name" value="Vanillyl_alc_oxidase_C-sub2"/>
</dbReference>
<dbReference type="GO" id="GO:0071949">
    <property type="term" value="F:FAD binding"/>
    <property type="evidence" value="ECO:0007669"/>
    <property type="project" value="UniProtKB-UniRule"/>
</dbReference>
<dbReference type="PANTHER" id="PTHR43762:SF1">
    <property type="entry name" value="D-ARABINONO-1,4-LACTONE OXIDASE"/>
    <property type="match status" value="1"/>
</dbReference>
<dbReference type="Pfam" id="PF04030">
    <property type="entry name" value="ALO"/>
    <property type="match status" value="1"/>
</dbReference>
<evidence type="ECO:0000313" key="13">
    <source>
        <dbReference type="EMBL" id="KZO97471.1"/>
    </source>
</evidence>
<sequence length="473" mass="52554">MATATTPALRAWTTLGLYTALEPNWAETFRCAPAAVFVPEGVGQCLLILELAKREGKTLRATGARHSPSDLWCTRGWMVRMDKIDKVLEIDTEKRTVTAQGGITLHALHKALHAEGLAMRNVGSISDQSLAGIIATATHGTGWDYGCMSADVLELTILLASGEFVTCSRTSRQDLFLASLCGLGAIGLIISAKVQLEPSFRLRESRQKLPFAAVVPELDSLAGRSEHTRVWWNPLSDTAMVMLANRTLDPAKPPKGSFFWGTFVGHWLVEFLLYVSLAVPSITPAIGRLAASLDPPSAVVTDDSYNIFNLDCLFRQYTTEWALPYENAAATLTELRAFLLAQQKDPRGLRAHFPIEVRFAKADDIWLSPGYGRQTCWIGIVMYKPYGYDVPWRKWFDAFEALMLSHGGRPHWAKLHPLTPQQLSAMYPKFGAFRLLLEDVDPTGVFRNEYVKRHVFGETVGNEPEAFSRIVAR</sequence>
<dbReference type="EC" id="1.1.3.37" evidence="5 11"/>
<reference evidence="13 14" key="1">
    <citation type="journal article" date="2016" name="Mol. Biol. Evol.">
        <title>Comparative Genomics of Early-Diverging Mushroom-Forming Fungi Provides Insights into the Origins of Lignocellulose Decay Capabilities.</title>
        <authorList>
            <person name="Nagy L.G."/>
            <person name="Riley R."/>
            <person name="Tritt A."/>
            <person name="Adam C."/>
            <person name="Daum C."/>
            <person name="Floudas D."/>
            <person name="Sun H."/>
            <person name="Yadav J.S."/>
            <person name="Pangilinan J."/>
            <person name="Larsson K.H."/>
            <person name="Matsuura K."/>
            <person name="Barry K."/>
            <person name="Labutti K."/>
            <person name="Kuo R."/>
            <person name="Ohm R.A."/>
            <person name="Bhattacharya S.S."/>
            <person name="Shirouzu T."/>
            <person name="Yoshinaga Y."/>
            <person name="Martin F.M."/>
            <person name="Grigoriev I.V."/>
            <person name="Hibbett D.S."/>
        </authorList>
    </citation>
    <scope>NUCLEOTIDE SEQUENCE [LARGE SCALE GENOMIC DNA]</scope>
    <source>
        <strain evidence="13 14">TUFC12733</strain>
    </source>
</reference>
<comment type="similarity">
    <text evidence="4 11">Belongs to the oxygen-dependent FAD-linked oxidoreductase family.</text>
</comment>
<dbReference type="Gene3D" id="3.30.465.10">
    <property type="match status" value="1"/>
</dbReference>
<dbReference type="InterPro" id="IPR016166">
    <property type="entry name" value="FAD-bd_PCMH"/>
</dbReference>
<evidence type="ECO:0000256" key="8">
    <source>
        <dbReference type="ARBA" id="ARBA00023002"/>
    </source>
</evidence>
<comment type="subcellular location">
    <subcellularLocation>
        <location evidence="2">Membrane</location>
    </subcellularLocation>
    <subcellularLocation>
        <location evidence="11">Mitochondrion membrane</location>
    </subcellularLocation>
</comment>
<evidence type="ECO:0000256" key="2">
    <source>
        <dbReference type="ARBA" id="ARBA00004370"/>
    </source>
</evidence>
<dbReference type="OrthoDB" id="610608at2759"/>
<evidence type="ECO:0000256" key="1">
    <source>
        <dbReference type="ARBA" id="ARBA00001974"/>
    </source>
</evidence>
<keyword evidence="8 11" id="KW-0560">Oxidoreductase</keyword>
<gene>
    <name evidence="13" type="ORF">CALVIDRAFT_545116</name>
</gene>
<keyword evidence="14" id="KW-1185">Reference proteome</keyword>
<dbReference type="SUPFAM" id="SSF56176">
    <property type="entry name" value="FAD-binding/transporter-associated domain-like"/>
    <property type="match status" value="1"/>
</dbReference>
<dbReference type="AlphaFoldDB" id="A0A167N943"/>
<dbReference type="InterPro" id="IPR030654">
    <property type="entry name" value="Sugar_lactone_oxidase"/>
</dbReference>
<keyword evidence="9" id="KW-0472">Membrane</keyword>
<organism evidence="13 14">
    <name type="scientific">Calocera viscosa (strain TUFC12733)</name>
    <dbReference type="NCBI Taxonomy" id="1330018"/>
    <lineage>
        <taxon>Eukaryota</taxon>
        <taxon>Fungi</taxon>
        <taxon>Dikarya</taxon>
        <taxon>Basidiomycota</taxon>
        <taxon>Agaricomycotina</taxon>
        <taxon>Dacrymycetes</taxon>
        <taxon>Dacrymycetales</taxon>
        <taxon>Dacrymycetaceae</taxon>
        <taxon>Calocera</taxon>
    </lineage>
</organism>
<feature type="domain" description="FAD-binding PCMH-type" evidence="12">
    <location>
        <begin position="29"/>
        <end position="199"/>
    </location>
</feature>
<comment type="pathway">
    <text evidence="3 11">Cofactor biosynthesis; D-erythroascorbate biosynthesis; dehydro-D-arabinono-1,4-lactone from D-arabinose: step 2/2.</text>
</comment>
<evidence type="ECO:0000256" key="3">
    <source>
        <dbReference type="ARBA" id="ARBA00005083"/>
    </source>
</evidence>
<dbReference type="Pfam" id="PF01565">
    <property type="entry name" value="FAD_binding_4"/>
    <property type="match status" value="1"/>
</dbReference>
<evidence type="ECO:0000256" key="6">
    <source>
        <dbReference type="ARBA" id="ARBA00022630"/>
    </source>
</evidence>
<keyword evidence="6 11" id="KW-0285">Flavoprotein</keyword>
<dbReference type="InterPro" id="IPR016169">
    <property type="entry name" value="FAD-bd_PCMH_sub2"/>
</dbReference>
<dbReference type="Proteomes" id="UP000076738">
    <property type="component" value="Unassembled WGS sequence"/>
</dbReference>
<dbReference type="STRING" id="1330018.A0A167N943"/>
<evidence type="ECO:0000256" key="10">
    <source>
        <dbReference type="ARBA" id="ARBA00033418"/>
    </source>
</evidence>
<dbReference type="EMBL" id="KV417279">
    <property type="protein sequence ID" value="KZO97471.1"/>
    <property type="molecule type" value="Genomic_DNA"/>
</dbReference>
<evidence type="ECO:0000256" key="4">
    <source>
        <dbReference type="ARBA" id="ARBA00005466"/>
    </source>
</evidence>
<name>A0A167N943_CALVF</name>
<dbReference type="InterPro" id="IPR007173">
    <property type="entry name" value="ALO_C"/>
</dbReference>
<evidence type="ECO:0000259" key="12">
    <source>
        <dbReference type="PROSITE" id="PS51387"/>
    </source>
</evidence>
<dbReference type="Gene3D" id="1.10.45.10">
    <property type="entry name" value="Vanillyl-alcohol Oxidase, Chain A, domain 4"/>
    <property type="match status" value="1"/>
</dbReference>